<dbReference type="PANTHER" id="PTHR33223">
    <property type="entry name" value="CCHC-TYPE DOMAIN-CONTAINING PROTEIN"/>
    <property type="match status" value="1"/>
</dbReference>
<dbReference type="AlphaFoldDB" id="A0A6L2KEH5"/>
<feature type="region of interest" description="Disordered" evidence="1">
    <location>
        <begin position="1"/>
        <end position="27"/>
    </location>
</feature>
<dbReference type="GO" id="GO:0003964">
    <property type="term" value="F:RNA-directed DNA polymerase activity"/>
    <property type="evidence" value="ECO:0007669"/>
    <property type="project" value="UniProtKB-KW"/>
</dbReference>
<name>A0A6L2KEH5_TANCI</name>
<reference evidence="3" key="1">
    <citation type="journal article" date="2019" name="Sci. Rep.">
        <title>Draft genome of Tanacetum cinerariifolium, the natural source of mosquito coil.</title>
        <authorList>
            <person name="Yamashiro T."/>
            <person name="Shiraishi A."/>
            <person name="Satake H."/>
            <person name="Nakayama K."/>
        </authorList>
    </citation>
    <scope>NUCLEOTIDE SEQUENCE</scope>
</reference>
<feature type="compositionally biased region" description="Polar residues" evidence="1">
    <location>
        <begin position="1"/>
        <end position="10"/>
    </location>
</feature>
<comment type="caution">
    <text evidence="3">The sequence shown here is derived from an EMBL/GenBank/DDBJ whole genome shotgun (WGS) entry which is preliminary data.</text>
</comment>
<dbReference type="EMBL" id="BKCJ010002322">
    <property type="protein sequence ID" value="GEU47776.1"/>
    <property type="molecule type" value="Genomic_DNA"/>
</dbReference>
<evidence type="ECO:0000313" key="3">
    <source>
        <dbReference type="EMBL" id="GEU47776.1"/>
    </source>
</evidence>
<feature type="compositionally biased region" description="Pro residues" evidence="1">
    <location>
        <begin position="46"/>
        <end position="57"/>
    </location>
</feature>
<accession>A0A6L2KEH5</accession>
<sequence length="371" mass="41503">MSTRSNSSHLFSPLRDPKSLIRRRNLREPSSLFDFEEVMNNNHNQEPPPQNGPPPTVRPNGQAPQTIEELCQPSINGQGGPIAPIPIQATNFGLRHHMIQQVQNTCQFHGLPGDDANRHIDKFLEITQHMKQNGVSDDALHLSLFPYSLTHHAIAWYDRLPRNSIHSFDDIMGKFLSKYFPPSMVTKLRNEITKFEQKPHESLFEARERYKLSINRCPNHNMLLVPQIDMFYNGLTLSHQDTINAAAGGTFMQKTPEECYELTENMTAHHNHWDTSVIRDETSRNISSTSITESLETCGGPHSFTECPSVEGCTQETAYATTGNYNSEGTGSLPSNTVPNPREDLKVITTQSGVTLAGPLVSPSSSSKEVD</sequence>
<keyword evidence="3" id="KW-0695">RNA-directed DNA polymerase</keyword>
<feature type="region of interest" description="Disordered" evidence="1">
    <location>
        <begin position="40"/>
        <end position="63"/>
    </location>
</feature>
<organism evidence="3">
    <name type="scientific">Tanacetum cinerariifolium</name>
    <name type="common">Dalmatian daisy</name>
    <name type="synonym">Chrysanthemum cinerariifolium</name>
    <dbReference type="NCBI Taxonomy" id="118510"/>
    <lineage>
        <taxon>Eukaryota</taxon>
        <taxon>Viridiplantae</taxon>
        <taxon>Streptophyta</taxon>
        <taxon>Embryophyta</taxon>
        <taxon>Tracheophyta</taxon>
        <taxon>Spermatophyta</taxon>
        <taxon>Magnoliopsida</taxon>
        <taxon>eudicotyledons</taxon>
        <taxon>Gunneridae</taxon>
        <taxon>Pentapetalae</taxon>
        <taxon>asterids</taxon>
        <taxon>campanulids</taxon>
        <taxon>Asterales</taxon>
        <taxon>Asteraceae</taxon>
        <taxon>Asteroideae</taxon>
        <taxon>Anthemideae</taxon>
        <taxon>Anthemidinae</taxon>
        <taxon>Tanacetum</taxon>
    </lineage>
</organism>
<feature type="domain" description="Retrotransposon gag" evidence="2">
    <location>
        <begin position="144"/>
        <end position="236"/>
    </location>
</feature>
<protein>
    <submittedName>
        <fullName evidence="3">Reverse transcriptase domain-containing protein</fullName>
    </submittedName>
</protein>
<dbReference type="PANTHER" id="PTHR33223:SF11">
    <property type="entry name" value="ELEMENT PROTEIN, PUTATIVE-RELATED"/>
    <property type="match status" value="1"/>
</dbReference>
<keyword evidence="3" id="KW-0808">Transferase</keyword>
<dbReference type="Pfam" id="PF03732">
    <property type="entry name" value="Retrotrans_gag"/>
    <property type="match status" value="1"/>
</dbReference>
<evidence type="ECO:0000259" key="2">
    <source>
        <dbReference type="Pfam" id="PF03732"/>
    </source>
</evidence>
<keyword evidence="3" id="KW-0548">Nucleotidyltransferase</keyword>
<evidence type="ECO:0000256" key="1">
    <source>
        <dbReference type="SAM" id="MobiDB-lite"/>
    </source>
</evidence>
<gene>
    <name evidence="3" type="ORF">Tci_019754</name>
</gene>
<dbReference type="InterPro" id="IPR005162">
    <property type="entry name" value="Retrotrans_gag_dom"/>
</dbReference>
<proteinExistence type="predicted"/>